<dbReference type="PANTHER" id="PTHR31319">
    <property type="entry name" value="ZINC FINGER PROTEIN CONSTANS-LIKE 4"/>
    <property type="match status" value="1"/>
</dbReference>
<keyword evidence="7" id="KW-1185">Reference proteome</keyword>
<comment type="subcellular location">
    <subcellularLocation>
        <location evidence="1 3">Nucleus</location>
    </subcellularLocation>
</comment>
<evidence type="ECO:0000256" key="2">
    <source>
        <dbReference type="ARBA" id="ARBA00023242"/>
    </source>
</evidence>
<feature type="compositionally biased region" description="Polar residues" evidence="4">
    <location>
        <begin position="120"/>
        <end position="145"/>
    </location>
</feature>
<feature type="region of interest" description="Disordered" evidence="4">
    <location>
        <begin position="120"/>
        <end position="146"/>
    </location>
</feature>
<evidence type="ECO:0000256" key="3">
    <source>
        <dbReference type="PROSITE-ProRule" id="PRU00357"/>
    </source>
</evidence>
<feature type="domain" description="CCT" evidence="5">
    <location>
        <begin position="419"/>
        <end position="461"/>
    </location>
</feature>
<proteinExistence type="predicted"/>
<feature type="region of interest" description="Disordered" evidence="4">
    <location>
        <begin position="457"/>
        <end position="500"/>
    </location>
</feature>
<accession>A0ABP1BEP2</accession>
<dbReference type="EMBL" id="OZ023704">
    <property type="protein sequence ID" value="CAK9873844.1"/>
    <property type="molecule type" value="Genomic_DNA"/>
</dbReference>
<dbReference type="Proteomes" id="UP001497522">
    <property type="component" value="Chromosome 3"/>
</dbReference>
<dbReference type="InterPro" id="IPR010402">
    <property type="entry name" value="CCT_domain"/>
</dbReference>
<evidence type="ECO:0000313" key="7">
    <source>
        <dbReference type="Proteomes" id="UP001497522"/>
    </source>
</evidence>
<evidence type="ECO:0000256" key="1">
    <source>
        <dbReference type="ARBA" id="ARBA00004123"/>
    </source>
</evidence>
<dbReference type="PROSITE" id="PS51017">
    <property type="entry name" value="CCT"/>
    <property type="match status" value="1"/>
</dbReference>
<feature type="compositionally biased region" description="Basic and acidic residues" evidence="4">
    <location>
        <begin position="459"/>
        <end position="477"/>
    </location>
</feature>
<evidence type="ECO:0000313" key="6">
    <source>
        <dbReference type="EMBL" id="CAK9873844.1"/>
    </source>
</evidence>
<organism evidence="6 7">
    <name type="scientific">Sphagnum jensenii</name>
    <dbReference type="NCBI Taxonomy" id="128206"/>
    <lineage>
        <taxon>Eukaryota</taxon>
        <taxon>Viridiplantae</taxon>
        <taxon>Streptophyta</taxon>
        <taxon>Embryophyta</taxon>
        <taxon>Bryophyta</taxon>
        <taxon>Sphagnophytina</taxon>
        <taxon>Sphagnopsida</taxon>
        <taxon>Sphagnales</taxon>
        <taxon>Sphagnaceae</taxon>
        <taxon>Sphagnum</taxon>
    </lineage>
</organism>
<reference evidence="6" key="1">
    <citation type="submission" date="2024-03" db="EMBL/GenBank/DDBJ databases">
        <authorList>
            <consortium name="ELIXIR-Norway"/>
            <consortium name="Elixir Norway"/>
        </authorList>
    </citation>
    <scope>NUCLEOTIDE SEQUENCE</scope>
</reference>
<evidence type="ECO:0000256" key="4">
    <source>
        <dbReference type="SAM" id="MobiDB-lite"/>
    </source>
</evidence>
<evidence type="ECO:0000259" key="5">
    <source>
        <dbReference type="PROSITE" id="PS51017"/>
    </source>
</evidence>
<feature type="compositionally biased region" description="Acidic residues" evidence="4">
    <location>
        <begin position="478"/>
        <end position="491"/>
    </location>
</feature>
<dbReference type="Pfam" id="PF06203">
    <property type="entry name" value="CCT"/>
    <property type="match status" value="1"/>
</dbReference>
<dbReference type="PANTHER" id="PTHR31319:SF114">
    <property type="entry name" value="OS12G0262400 PROTEIN"/>
    <property type="match status" value="1"/>
</dbReference>
<protein>
    <recommendedName>
        <fullName evidence="5">CCT domain-containing protein</fullName>
    </recommendedName>
</protein>
<gene>
    <name evidence="6" type="ORF">CSSPJE1EN2_LOCUS16316</name>
</gene>
<dbReference type="InterPro" id="IPR045281">
    <property type="entry name" value="CONSTANS-like"/>
</dbReference>
<feature type="region of interest" description="Disordered" evidence="4">
    <location>
        <begin position="299"/>
        <end position="341"/>
    </location>
</feature>
<keyword evidence="2 3" id="KW-0539">Nucleus</keyword>
<feature type="compositionally biased region" description="Low complexity" evidence="4">
    <location>
        <begin position="329"/>
        <end position="341"/>
    </location>
</feature>
<sequence>MAGVSELLFRHDTADCFAEACLNHEQSGSVMDPFTEDDDLEEFFRGAFTNFAEIGKEGFGLSKSNDEVEFKNIKAEEKLYPPPPPPQQVEISMLPTHNPYTNGDSRLYTELNGVVPGLTSPSSSAVSVNGPNSPTNGASENSNGLSLEHTQRTTSFGPQLFNGPEFFDASGYFQQGDQSNSAGMMHVSPGVKCFPPSSLPSLLSPLMPPPAPPQVNGNGVSTYYSSPHQDMPSPSLGGLRGLPWASLQIDTSSAPLNVDYEDPREVMHVQKRNVFVPVQQQTCDFLQREESDIVDYNNLGLQPRSNRRSSMLRSHSSHTLGQDQPVMHPLSPQSESSFSSRSLQLEFTGQVTSPLSELQSQQSDLQDIARATYMVPPSMRRAQSTGDLQRSTVIQVGGGNLSPMYGDTKRVGRFTLEERRQLLQRFQQKRTQRNFNKKIKYACRKSLADKRPRVRGRFARNDDSTEHPSHMNGHKIEDDDEVDTAMGEEDEFLMHQSSSGDLSDLLELPVKLERFEP</sequence>
<name>A0ABP1BEP2_9BRYO</name>